<protein>
    <submittedName>
        <fullName evidence="2">Armadillo-type protein</fullName>
    </submittedName>
</protein>
<gene>
    <name evidence="2" type="ORF">BCR42DRAFT_317624</name>
</gene>
<dbReference type="Proteomes" id="UP000193560">
    <property type="component" value="Unassembled WGS sequence"/>
</dbReference>
<reference evidence="2 3" key="1">
    <citation type="submission" date="2016-07" db="EMBL/GenBank/DDBJ databases">
        <title>Pervasive Adenine N6-methylation of Active Genes in Fungi.</title>
        <authorList>
            <consortium name="DOE Joint Genome Institute"/>
            <person name="Mondo S.J."/>
            <person name="Dannebaum R.O."/>
            <person name="Kuo R.C."/>
            <person name="Labutti K."/>
            <person name="Haridas S."/>
            <person name="Kuo A."/>
            <person name="Salamov A."/>
            <person name="Ahrendt S.R."/>
            <person name="Lipzen A."/>
            <person name="Sullivan W."/>
            <person name="Andreopoulos W.B."/>
            <person name="Clum A."/>
            <person name="Lindquist E."/>
            <person name="Daum C."/>
            <person name="Ramamoorthy G.K."/>
            <person name="Gryganskyi A."/>
            <person name="Culley D."/>
            <person name="Magnuson J.K."/>
            <person name="James T.Y."/>
            <person name="O'Malley M.A."/>
            <person name="Stajich J.E."/>
            <person name="Spatafora J.W."/>
            <person name="Visel A."/>
            <person name="Grigoriev I.V."/>
        </authorList>
    </citation>
    <scope>NUCLEOTIDE SEQUENCE [LARGE SCALE GENOMIC DNA]</scope>
    <source>
        <strain evidence="2 3">NRRL 1336</strain>
    </source>
</reference>
<dbReference type="Gene3D" id="1.25.10.10">
    <property type="entry name" value="Leucine-rich Repeat Variant"/>
    <property type="match status" value="1"/>
</dbReference>
<name>A0A1X2IY79_9FUNG</name>
<keyword evidence="3" id="KW-1185">Reference proteome</keyword>
<organism evidence="2 3">
    <name type="scientific">Absidia repens</name>
    <dbReference type="NCBI Taxonomy" id="90262"/>
    <lineage>
        <taxon>Eukaryota</taxon>
        <taxon>Fungi</taxon>
        <taxon>Fungi incertae sedis</taxon>
        <taxon>Mucoromycota</taxon>
        <taxon>Mucoromycotina</taxon>
        <taxon>Mucoromycetes</taxon>
        <taxon>Mucorales</taxon>
        <taxon>Cunninghamellaceae</taxon>
        <taxon>Absidia</taxon>
    </lineage>
</organism>
<accession>A0A1X2IY79</accession>
<sequence>MVAHGGIDALIWLCRTSTNTEIHHLVTTNLAMLAEKESIRPVIITKWALPPLLQLLRHYIHDRQNVNGINDKKLPTASIASASPSSTGTHSSSTETVTKQLTVEDIDHYTVYLEIIINCTHVIYQLAKAGILSQEEIITDGVLETLFSLTMYKMDSPVDRTTSDDSFPLTEKQHEQNMKGIGSDYQEQWKERESVIQGLAAKSISFISSTVSNQASVIEQLRNSNKLMLAVTSKNDEVKKYIAKTVAYLSLRNDKYKPILLGNGKVRSLLSVLVLLPQTGPNFDDSNDLRQSDIAYYLSSSDKGEQDSRPPYTAAVSHICCALANFATNQESQVILMAQPRLLQYICNVPSLFPSHLETHRHVARCLANLALYDENKDKMLATTNLRRHIIRAIDNLSGHGKNSTDGQKTTQFWKSNYQNIKPLIDGIMALTDEEDTLKRAKSILEPQQDDSNTNATNQDEAQQDDSTETEHQESGPPKGKSNKKNKKKKKNS</sequence>
<comment type="caution">
    <text evidence="2">The sequence shown here is derived from an EMBL/GenBank/DDBJ whole genome shotgun (WGS) entry which is preliminary data.</text>
</comment>
<feature type="compositionally biased region" description="Basic residues" evidence="1">
    <location>
        <begin position="481"/>
        <end position="493"/>
    </location>
</feature>
<dbReference type="SUPFAM" id="SSF48371">
    <property type="entry name" value="ARM repeat"/>
    <property type="match status" value="1"/>
</dbReference>
<dbReference type="OrthoDB" id="660555at2759"/>
<dbReference type="InterPro" id="IPR016024">
    <property type="entry name" value="ARM-type_fold"/>
</dbReference>
<feature type="region of interest" description="Disordered" evidence="1">
    <location>
        <begin position="445"/>
        <end position="493"/>
    </location>
</feature>
<dbReference type="AlphaFoldDB" id="A0A1X2IY79"/>
<dbReference type="EMBL" id="MCGE01000002">
    <property type="protein sequence ID" value="ORZ24274.1"/>
    <property type="molecule type" value="Genomic_DNA"/>
</dbReference>
<dbReference type="InterPro" id="IPR011989">
    <property type="entry name" value="ARM-like"/>
</dbReference>
<evidence type="ECO:0000313" key="3">
    <source>
        <dbReference type="Proteomes" id="UP000193560"/>
    </source>
</evidence>
<evidence type="ECO:0000313" key="2">
    <source>
        <dbReference type="EMBL" id="ORZ24274.1"/>
    </source>
</evidence>
<feature type="compositionally biased region" description="Polar residues" evidence="1">
    <location>
        <begin position="450"/>
        <end position="461"/>
    </location>
</feature>
<proteinExistence type="predicted"/>
<evidence type="ECO:0000256" key="1">
    <source>
        <dbReference type="SAM" id="MobiDB-lite"/>
    </source>
</evidence>